<comment type="caution">
    <text evidence="2">The sequence shown here is derived from an EMBL/GenBank/DDBJ whole genome shotgun (WGS) entry which is preliminary data.</text>
</comment>
<dbReference type="Proteomes" id="UP001501285">
    <property type="component" value="Unassembled WGS sequence"/>
</dbReference>
<feature type="region of interest" description="Disordered" evidence="1">
    <location>
        <begin position="1"/>
        <end position="170"/>
    </location>
</feature>
<dbReference type="Pfam" id="PF14013">
    <property type="entry name" value="MT0933_antitox"/>
    <property type="match status" value="1"/>
</dbReference>
<gene>
    <name evidence="2" type="ORF">GCM10009740_15240</name>
</gene>
<dbReference type="RefSeq" id="WP_343989601.1">
    <property type="nucleotide sequence ID" value="NZ_BAAANB010000003.1"/>
</dbReference>
<feature type="compositionally biased region" description="Pro residues" evidence="1">
    <location>
        <begin position="63"/>
        <end position="136"/>
    </location>
</feature>
<reference evidence="2 3" key="1">
    <citation type="journal article" date="2019" name="Int. J. Syst. Evol. Microbiol.">
        <title>The Global Catalogue of Microorganisms (GCM) 10K type strain sequencing project: providing services to taxonomists for standard genome sequencing and annotation.</title>
        <authorList>
            <consortium name="The Broad Institute Genomics Platform"/>
            <consortium name="The Broad Institute Genome Sequencing Center for Infectious Disease"/>
            <person name="Wu L."/>
            <person name="Ma J."/>
        </authorList>
    </citation>
    <scope>NUCLEOTIDE SEQUENCE [LARGE SCALE GENOMIC DNA]</scope>
    <source>
        <strain evidence="2 3">JCM 14283</strain>
    </source>
</reference>
<dbReference type="EMBL" id="BAAANB010000003">
    <property type="protein sequence ID" value="GAA2026400.1"/>
    <property type="molecule type" value="Genomic_DNA"/>
</dbReference>
<name>A0ABN2U0J4_9MICO</name>
<evidence type="ECO:0000256" key="1">
    <source>
        <dbReference type="SAM" id="MobiDB-lite"/>
    </source>
</evidence>
<evidence type="ECO:0000313" key="2">
    <source>
        <dbReference type="EMBL" id="GAA2026400.1"/>
    </source>
</evidence>
<feature type="compositionally biased region" description="Basic and acidic residues" evidence="1">
    <location>
        <begin position="1"/>
        <end position="51"/>
    </location>
</feature>
<evidence type="ECO:0000313" key="3">
    <source>
        <dbReference type="Proteomes" id="UP001501285"/>
    </source>
</evidence>
<organism evidence="2 3">
    <name type="scientific">Terrabacter terrae</name>
    <dbReference type="NCBI Taxonomy" id="318434"/>
    <lineage>
        <taxon>Bacteria</taxon>
        <taxon>Bacillati</taxon>
        <taxon>Actinomycetota</taxon>
        <taxon>Actinomycetes</taxon>
        <taxon>Micrococcales</taxon>
        <taxon>Intrasporangiaceae</taxon>
        <taxon>Terrabacter</taxon>
    </lineage>
</organism>
<evidence type="ECO:0008006" key="4">
    <source>
        <dbReference type="Google" id="ProtNLM"/>
    </source>
</evidence>
<sequence>MSDWIEKAKDFVKGHPEQAEQGLDKVEDLLNERTGGKYADRIDQGSDKLKESLGLPPDEATLPPTPSPEPGPTPSPGPTPTPEPGPAPTPTPEPGPAPTPEPAPAEPMPPVDPTDPTPVDPTLPGSPGPSEIPPTGEPAGEQDLPGMPSPGQPKQGTERIVLGDPPPDQH</sequence>
<accession>A0ABN2U0J4</accession>
<dbReference type="InterPro" id="IPR028037">
    <property type="entry name" value="Antitoxin_Rv0909/MT0933"/>
</dbReference>
<protein>
    <recommendedName>
        <fullName evidence="4">Antitoxin protein of toxin-antitoxin system</fullName>
    </recommendedName>
</protein>
<proteinExistence type="predicted"/>
<keyword evidence="3" id="KW-1185">Reference proteome</keyword>